<keyword evidence="3" id="KW-0378">Hydrolase</keyword>
<dbReference type="GO" id="GO:0072686">
    <property type="term" value="C:mitotic spindle"/>
    <property type="evidence" value="ECO:0007669"/>
    <property type="project" value="TreeGrafter"/>
</dbReference>
<feature type="domain" description="Peptidase C50" evidence="6">
    <location>
        <begin position="1949"/>
        <end position="2044"/>
    </location>
</feature>
<dbReference type="Pfam" id="PF03568">
    <property type="entry name" value="Separin_C"/>
    <property type="match status" value="1"/>
</dbReference>
<dbReference type="InterPro" id="IPR005314">
    <property type="entry name" value="Peptidase_C50"/>
</dbReference>
<dbReference type="Proteomes" id="UP000308365">
    <property type="component" value="Unassembled WGS sequence"/>
</dbReference>
<evidence type="ECO:0000313" key="8">
    <source>
        <dbReference type="Proteomes" id="UP000308365"/>
    </source>
</evidence>
<dbReference type="GO" id="GO:0004197">
    <property type="term" value="F:cysteine-type endopeptidase activity"/>
    <property type="evidence" value="ECO:0007669"/>
    <property type="project" value="InterPro"/>
</dbReference>
<name>A0A4U1FQY5_MONMO</name>
<dbReference type="GO" id="GO:0005634">
    <property type="term" value="C:nucleus"/>
    <property type="evidence" value="ECO:0007669"/>
    <property type="project" value="InterPro"/>
</dbReference>
<evidence type="ECO:0000256" key="3">
    <source>
        <dbReference type="ARBA" id="ARBA00022801"/>
    </source>
</evidence>
<dbReference type="GO" id="GO:0005813">
    <property type="term" value="C:centrosome"/>
    <property type="evidence" value="ECO:0007669"/>
    <property type="project" value="TreeGrafter"/>
</dbReference>
<evidence type="ECO:0000256" key="5">
    <source>
        <dbReference type="SAM" id="MobiDB-lite"/>
    </source>
</evidence>
<dbReference type="EMBL" id="RWIC01000023">
    <property type="protein sequence ID" value="TKC52685.1"/>
    <property type="molecule type" value="Genomic_DNA"/>
</dbReference>
<keyword evidence="4" id="KW-0159">Chromosome partition</keyword>
<protein>
    <recommendedName>
        <fullName evidence="2">separase</fullName>
        <ecNumber evidence="2">3.4.22.49</ecNumber>
    </recommendedName>
</protein>
<dbReference type="PROSITE" id="PS51700">
    <property type="entry name" value="SEPARIN"/>
    <property type="match status" value="1"/>
</dbReference>
<feature type="region of interest" description="Disordered" evidence="5">
    <location>
        <begin position="1408"/>
        <end position="1462"/>
    </location>
</feature>
<dbReference type="PANTHER" id="PTHR12792:SF0">
    <property type="entry name" value="SEPARIN"/>
    <property type="match status" value="1"/>
</dbReference>
<feature type="region of interest" description="Disordered" evidence="5">
    <location>
        <begin position="1499"/>
        <end position="1519"/>
    </location>
</feature>
<dbReference type="InterPro" id="IPR030397">
    <property type="entry name" value="SEPARIN_core_dom"/>
</dbReference>
<gene>
    <name evidence="7" type="ORF">EI555_004544</name>
</gene>
<evidence type="ECO:0000259" key="6">
    <source>
        <dbReference type="PROSITE" id="PS51700"/>
    </source>
</evidence>
<dbReference type="GO" id="GO:0005737">
    <property type="term" value="C:cytoplasm"/>
    <property type="evidence" value="ECO:0007669"/>
    <property type="project" value="TreeGrafter"/>
</dbReference>
<feature type="compositionally biased region" description="Basic residues" evidence="5">
    <location>
        <begin position="1424"/>
        <end position="1436"/>
    </location>
</feature>
<evidence type="ECO:0000256" key="2">
    <source>
        <dbReference type="ARBA" id="ARBA00012489"/>
    </source>
</evidence>
<accession>A0A4U1FQY5</accession>
<sequence>MRSFKGVNFGTLLRSPKEAEELLPDLKEFLSKLPADSPSCRSDAERRQACDAILRACNQQLTVKLACPRHLGSLLELAEVACDGYLMSTPQRPPLYLERILFIFLRNTAAQGIPEATLRVAQPLHTCLVQCSRQAAPQDYEAVARGSFSLLWKGAEALVERQAALSARLKALSFLVLLEDESTPCEVPHFASPTACRVVAANQLFEGSGHGLNETDADFLGDLLSRHVIRALVGEGGASPGPLSPQRALCLLELTLEHCRRLCWGHHHARATRAVQKAYDYLRNTSLAPSLQLCQMAVELQQVGEGGPQAVAKLLIKASAVLKNSMEAPSPALRALCDSCQFFLSVLERGTKGHYGPDAILGLFAFLGSYCCLIRQLQDGVCGDSSKQLQALVQMHFQGLHLYTTVVYDFAQGCQEGDLADLAQLVESCKSTVVWMMEALQGLSGRELTDYLGMTASYTGNLAYNFYSHKLYAEACAISEPLCQHLGLAKPDTYPEVPPEKLHRCFRLHVESLKKLGKQAQGCKMVTLWLAALQPCGPKHMTEPVTFWVRVKMDAARAGDKELQLKTLRDSLSGWDPETLAVLLTEELRTYKAVRANTGQERFNVICDLLELSPEETPAGAWARATHLVELAQVLCYHDFAQQTDCSALDAIWEALQLLESVRPEAQAEDRLLDDKAQALLWLYICTLEAKMQEGIERDRRAQAPRNLEEFEVNDLNYEDKLQEDRFLYSNIAFNLAADAAQSTCLDQALALWTEVLTKGQAPAVRCLQQTAASLQILAALYQLVAKPLRALEVFLLIRIVSQRLEDHAKAAGSSCHVTQLLLTLGCPSYAQLYLEEAESSLKLLDRTTDTCLLLSLTCDLLRSQLYCACQKVAEGASLLLSVLRDPALQRPSKAWYLLRVQALQLVAVYLSLSSGSLSASLWEQLCAQGWQTPEIALIDAHKLLRSIILLLMGSDVLSAQKTAVETPFLDYGENLVQKWQVLTEVLSCSEKLVSRLVHLGSVSEAKAFCLEALKLTTKLQIPRRCALFLVLKGELELARNDIDLCQSDLQQVLFLLESCTEFVGLAQHPDSVKKVHLQKGKQRAWVPHPPELPEEELVLRGPDLELVATVAKEPGPVAPSTNSSPILKTKPQPSPGFLTHLPTCDCSLCASPVLSAVCLRWVLITAGARLATGHQAQGLDLLQVVLKCCPAASERLTQALQASLNHKAPPSPVLSLFDEISAQAYTQLALEGLSQPSNKSLGKILELGLKFVVARIPHLEPWRANLLLVQALAKLASLSCCTPRLFASSWGWQPPSVKTPAGSEHSKPWSQKHCGRRRQQEVSATLPLSNTSLKGLEGGGPPCTPKPPGRVGQGGPRVPFTVFEEVLTKSKPEVPKAPRVQQRVQTRLKVNFSDDSDLEDPVSVGAWLAEGPKGRGTASRGCGRGRGRGRARKGPSVKTNAVAAPGSAPGHPGLSGRSRRVKKLPSGHCEELGPEVMRTILEEELTDKQMEMSFEILRGPDGEDSASGGKTPAPGLDSAIGECEVLRRDASKEELPVWGPDKERDKDLGPPLRLPSAPVAVGLSILDSICDSLSIAFRGVSHCPPSGLYAHLCRLLALCLGHRDPYATACLVTESVSITCRHQLLIHLHRQLSKAQKRRGSLEIAEQLQGLNLQERPGDIPLARIQRLFSFRASGSGHFPQPEKESFQERLALIPSAEITLGTSCVSGVTVCVLALATLQPGTMGDTLLLTRLEKDNPPVTVQIPTAQNKLSVSSALKEFDAIQKEQKENSSCTDKREWWTGRLELDRRMEVLTTSLEKYVLGCWRRLLLPSSEDPGPAQEASRLQELLQECGWKYPDPTLLKIMLSGASTLTPQDIQALAYGLCPALPERAQELLSEAVERLQGQTVPSSRHLVLVLDKDLQKLPWESMPSLRALPVTRLPSFRFLLSYSIIKESGASSVLSQGVDPRSTFYVLNPHNNLSSTEEQFRAHFSSEAGWKGVVGEVPSPEQVQAALAEHDLYIYAGHGAGARFLDGQAVLRLSCRAVALLFGCSSAALAVHGNLEGAGIVLKYIMAGCPLFLGNLWDVTDRDIDRYTEALLQGWLGAGPGAPLLYYVSQARQAPRLKYLIGAAPVAYGLPVSLQ</sequence>
<comment type="catalytic activity">
    <reaction evidence="1">
        <text>All bonds known to be hydrolyzed by this endopeptidase have arginine in P1 and an acidic residue in P4. P6 is often occupied by an acidic residue or by a hydroxy-amino-acid residue, the phosphorylation of which enhances cleavage.</text>
        <dbReference type="EC" id="3.4.22.49"/>
    </reaction>
</comment>
<dbReference type="GO" id="GO:0006508">
    <property type="term" value="P:proteolysis"/>
    <property type="evidence" value="ECO:0007669"/>
    <property type="project" value="InterPro"/>
</dbReference>
<evidence type="ECO:0000313" key="7">
    <source>
        <dbReference type="EMBL" id="TKC52685.1"/>
    </source>
</evidence>
<dbReference type="PANTHER" id="PTHR12792">
    <property type="entry name" value="EXTRA SPINDLE POLES 1-RELATED"/>
    <property type="match status" value="1"/>
</dbReference>
<evidence type="ECO:0000256" key="1">
    <source>
        <dbReference type="ARBA" id="ARBA00000451"/>
    </source>
</evidence>
<feature type="region of interest" description="Disordered" evidence="5">
    <location>
        <begin position="1297"/>
        <end position="1357"/>
    </location>
</feature>
<reference evidence="8" key="1">
    <citation type="journal article" date="2019" name="IScience">
        <title>Narwhal Genome Reveals Long-Term Low Genetic Diversity despite Current Large Abundance Size.</title>
        <authorList>
            <person name="Westbury M.V."/>
            <person name="Petersen B."/>
            <person name="Garde E."/>
            <person name="Heide-Jorgensen M.P."/>
            <person name="Lorenzen E.D."/>
        </authorList>
    </citation>
    <scope>NUCLEOTIDE SEQUENCE [LARGE SCALE GENOMIC DNA]</scope>
</reference>
<organism evidence="7 8">
    <name type="scientific">Monodon monoceros</name>
    <name type="common">Narwhal</name>
    <name type="synonym">Ceratodon monodon</name>
    <dbReference type="NCBI Taxonomy" id="40151"/>
    <lineage>
        <taxon>Eukaryota</taxon>
        <taxon>Metazoa</taxon>
        <taxon>Chordata</taxon>
        <taxon>Craniata</taxon>
        <taxon>Vertebrata</taxon>
        <taxon>Euteleostomi</taxon>
        <taxon>Mammalia</taxon>
        <taxon>Eutheria</taxon>
        <taxon>Laurasiatheria</taxon>
        <taxon>Artiodactyla</taxon>
        <taxon>Whippomorpha</taxon>
        <taxon>Cetacea</taxon>
        <taxon>Odontoceti</taxon>
        <taxon>Monodontidae</taxon>
        <taxon>Monodon</taxon>
    </lineage>
</organism>
<dbReference type="GO" id="GO:0051307">
    <property type="term" value="P:meiotic chromosome separation"/>
    <property type="evidence" value="ECO:0007669"/>
    <property type="project" value="TreeGrafter"/>
</dbReference>
<feature type="compositionally biased region" description="Polar residues" evidence="5">
    <location>
        <begin position="1322"/>
        <end position="1334"/>
    </location>
</feature>
<proteinExistence type="predicted"/>
<evidence type="ECO:0000256" key="4">
    <source>
        <dbReference type="ARBA" id="ARBA00022829"/>
    </source>
</evidence>
<comment type="caution">
    <text evidence="7">The sequence shown here is derived from an EMBL/GenBank/DDBJ whole genome shotgun (WGS) entry which is preliminary data.</text>
</comment>
<dbReference type="EC" id="3.4.22.49" evidence="2"/>